<accession>A0ABS2P9I2</accession>
<evidence type="ECO:0000313" key="2">
    <source>
        <dbReference type="Proteomes" id="UP000741863"/>
    </source>
</evidence>
<dbReference type="EMBL" id="JAFBEC010000002">
    <property type="protein sequence ID" value="MBM7631498.1"/>
    <property type="molecule type" value="Genomic_DNA"/>
</dbReference>
<proteinExistence type="predicted"/>
<sequence>MKSNEQPMNYTELMEKAMHQAHGVSTQEYQSDVDKMIEVEKKREQSYEQAKKVI</sequence>
<protein>
    <submittedName>
        <fullName evidence="1">Uncharacterized protein</fullName>
    </submittedName>
</protein>
<comment type="caution">
    <text evidence="1">The sequence shown here is derived from an EMBL/GenBank/DDBJ whole genome shotgun (WGS) entry which is preliminary data.</text>
</comment>
<dbReference type="Pfam" id="PF26149">
    <property type="entry name" value="YuzK"/>
    <property type="match status" value="1"/>
</dbReference>
<name>A0ABS2P9I2_9BACL</name>
<organism evidence="1 2">
    <name type="scientific">Geomicrobium sediminis</name>
    <dbReference type="NCBI Taxonomy" id="1347788"/>
    <lineage>
        <taxon>Bacteria</taxon>
        <taxon>Bacillati</taxon>
        <taxon>Bacillota</taxon>
        <taxon>Bacilli</taxon>
        <taxon>Bacillales</taxon>
        <taxon>Geomicrobium</taxon>
    </lineage>
</organism>
<dbReference type="Proteomes" id="UP000741863">
    <property type="component" value="Unassembled WGS sequence"/>
</dbReference>
<dbReference type="RefSeq" id="WP_204696103.1">
    <property type="nucleotide sequence ID" value="NZ_JAFBEC010000002.1"/>
</dbReference>
<gene>
    <name evidence="1" type="ORF">JOD17_000590</name>
</gene>
<evidence type="ECO:0000313" key="1">
    <source>
        <dbReference type="EMBL" id="MBM7631498.1"/>
    </source>
</evidence>
<keyword evidence="2" id="KW-1185">Reference proteome</keyword>
<reference evidence="1 2" key="1">
    <citation type="submission" date="2021-01" db="EMBL/GenBank/DDBJ databases">
        <title>Genomic Encyclopedia of Type Strains, Phase IV (KMG-IV): sequencing the most valuable type-strain genomes for metagenomic binning, comparative biology and taxonomic classification.</title>
        <authorList>
            <person name="Goeker M."/>
        </authorList>
    </citation>
    <scope>NUCLEOTIDE SEQUENCE [LARGE SCALE GENOMIC DNA]</scope>
    <source>
        <strain evidence="1 2">DSM 25540</strain>
    </source>
</reference>
<dbReference type="InterPro" id="IPR058676">
    <property type="entry name" value="YuzK"/>
</dbReference>